<sequence length="268" mass="31179">MDKKEGLDEKSLSIYFKEIENAPRLSREEEREIIKRAKQGDKEAIEKLLYAHLPFVVKIAKRYQEYGLPLGDLINEGNIGLLKALQKFDLSKNVRFLSYAVHWIKQRIKKALLRQAKIVKITEGARSKLKRIKEAELQLLQKNIREPTIEEIAKLCNLSVEEVKNAYVAAIKEISLDSPVNPSEEEDSMSWGEIIAQTALPSPEEYYKEIEKKELLEKIFSVLTEREAKIIKLYYGFEDGNRYNLEQIGRIFGISRERVRQLRNKAIE</sequence>
<dbReference type="InterPro" id="IPR013325">
    <property type="entry name" value="RNA_pol_sigma_r2"/>
</dbReference>
<feature type="domain" description="RNA polymerase sigma-70 region 2" evidence="7">
    <location>
        <begin position="51"/>
        <end position="117"/>
    </location>
</feature>
<keyword evidence="4" id="KW-0804">Transcription</keyword>
<feature type="domain" description="RNA polymerase sigma-70 region 3" evidence="6">
    <location>
        <begin position="128"/>
        <end position="205"/>
    </location>
</feature>
<dbReference type="InterPro" id="IPR007627">
    <property type="entry name" value="RNA_pol_sigma70_r2"/>
</dbReference>
<evidence type="ECO:0000259" key="6">
    <source>
        <dbReference type="Pfam" id="PF04539"/>
    </source>
</evidence>
<dbReference type="InterPro" id="IPR009042">
    <property type="entry name" value="RNA_pol_sigma70_r1_2"/>
</dbReference>
<dbReference type="NCBIfam" id="TIGR02937">
    <property type="entry name" value="sigma70-ECF"/>
    <property type="match status" value="1"/>
</dbReference>
<dbReference type="Pfam" id="PF04545">
    <property type="entry name" value="Sigma70_r4"/>
    <property type="match status" value="1"/>
</dbReference>
<dbReference type="InterPro" id="IPR014284">
    <property type="entry name" value="RNA_pol_sigma-70_dom"/>
</dbReference>
<dbReference type="InterPro" id="IPR013324">
    <property type="entry name" value="RNA_pol_sigma_r3/r4-like"/>
</dbReference>
<evidence type="ECO:0000256" key="1">
    <source>
        <dbReference type="ARBA" id="ARBA00023015"/>
    </source>
</evidence>
<dbReference type="PRINTS" id="PR00046">
    <property type="entry name" value="SIGMA70FCT"/>
</dbReference>
<organism evidence="9">
    <name type="scientific">Desulfofervidus auxilii</name>
    <dbReference type="NCBI Taxonomy" id="1621989"/>
    <lineage>
        <taxon>Bacteria</taxon>
        <taxon>Pseudomonadati</taxon>
        <taxon>Thermodesulfobacteriota</taxon>
        <taxon>Candidatus Desulfofervidia</taxon>
        <taxon>Candidatus Desulfofervidales</taxon>
        <taxon>Candidatus Desulfofervidaceae</taxon>
        <taxon>Candidatus Desulfofervidus</taxon>
    </lineage>
</organism>
<dbReference type="InterPro" id="IPR036388">
    <property type="entry name" value="WH-like_DNA-bd_sf"/>
</dbReference>
<dbReference type="PANTHER" id="PTHR30603">
    <property type="entry name" value="RNA POLYMERASE SIGMA FACTOR RPO"/>
    <property type="match status" value="1"/>
</dbReference>
<gene>
    <name evidence="9" type="ORF">ENF30_00505</name>
</gene>
<dbReference type="GO" id="GO:0006352">
    <property type="term" value="P:DNA-templated transcription initiation"/>
    <property type="evidence" value="ECO:0007669"/>
    <property type="project" value="InterPro"/>
</dbReference>
<keyword evidence="1" id="KW-0805">Transcription regulation</keyword>
<dbReference type="Proteomes" id="UP000885706">
    <property type="component" value="Unassembled WGS sequence"/>
</dbReference>
<dbReference type="GO" id="GO:0016987">
    <property type="term" value="F:sigma factor activity"/>
    <property type="evidence" value="ECO:0007669"/>
    <property type="project" value="UniProtKB-KW"/>
</dbReference>
<dbReference type="PIRSF" id="PIRSF000770">
    <property type="entry name" value="RNA_pol_sigma-SigE/K"/>
    <property type="match status" value="1"/>
</dbReference>
<evidence type="ECO:0000256" key="4">
    <source>
        <dbReference type="ARBA" id="ARBA00023163"/>
    </source>
</evidence>
<dbReference type="InterPro" id="IPR050239">
    <property type="entry name" value="Sigma-70_RNA_pol_init_factors"/>
</dbReference>
<dbReference type="Gene3D" id="1.10.10.10">
    <property type="entry name" value="Winged helix-like DNA-binding domain superfamily/Winged helix DNA-binding domain"/>
    <property type="match status" value="2"/>
</dbReference>
<dbReference type="InterPro" id="IPR007630">
    <property type="entry name" value="RNA_pol_sigma70_r4"/>
</dbReference>
<keyword evidence="3" id="KW-0238">DNA-binding</keyword>
<evidence type="ECO:0000313" key="9">
    <source>
        <dbReference type="EMBL" id="HDD35260.1"/>
    </source>
</evidence>
<evidence type="ECO:0000256" key="3">
    <source>
        <dbReference type="ARBA" id="ARBA00023125"/>
    </source>
</evidence>
<protein>
    <submittedName>
        <fullName evidence="9">RNA polymerase sigma factor RpoD/SigA</fullName>
    </submittedName>
</protein>
<proteinExistence type="predicted"/>
<evidence type="ECO:0000259" key="5">
    <source>
        <dbReference type="Pfam" id="PF00140"/>
    </source>
</evidence>
<dbReference type="Pfam" id="PF04539">
    <property type="entry name" value="Sigma70_r3"/>
    <property type="match status" value="1"/>
</dbReference>
<dbReference type="EMBL" id="DQWQ01000024">
    <property type="protein sequence ID" value="HDD35260.1"/>
    <property type="molecule type" value="Genomic_DNA"/>
</dbReference>
<reference evidence="9" key="1">
    <citation type="journal article" date="2020" name="mSystems">
        <title>Genome- and Community-Level Interaction Insights into Carbon Utilization and Element Cycling Functions of Hydrothermarchaeota in Hydrothermal Sediment.</title>
        <authorList>
            <person name="Zhou Z."/>
            <person name="Liu Y."/>
            <person name="Xu W."/>
            <person name="Pan J."/>
            <person name="Luo Z.H."/>
            <person name="Li M."/>
        </authorList>
    </citation>
    <scope>NUCLEOTIDE SEQUENCE [LARGE SCALE GENOMIC DNA]</scope>
    <source>
        <strain evidence="9">HyVt-113</strain>
    </source>
</reference>
<dbReference type="PANTHER" id="PTHR30603:SF17">
    <property type="entry name" value="RNA POLYMERASE SIGMA-G FACTOR"/>
    <property type="match status" value="1"/>
</dbReference>
<dbReference type="Gene3D" id="1.20.120.1810">
    <property type="match status" value="1"/>
</dbReference>
<dbReference type="InterPro" id="IPR000943">
    <property type="entry name" value="RNA_pol_sigma70"/>
</dbReference>
<feature type="domain" description="RNA polymerase sigma-70 region 1.2" evidence="5">
    <location>
        <begin position="11"/>
        <end position="43"/>
    </location>
</feature>
<evidence type="ECO:0000259" key="7">
    <source>
        <dbReference type="Pfam" id="PF04542"/>
    </source>
</evidence>
<evidence type="ECO:0000259" key="8">
    <source>
        <dbReference type="Pfam" id="PF04545"/>
    </source>
</evidence>
<name>A0A7V0I9N2_DESA2</name>
<feature type="non-terminal residue" evidence="9">
    <location>
        <position position="268"/>
    </location>
</feature>
<dbReference type="Pfam" id="PF00140">
    <property type="entry name" value="Sigma70_r1_2"/>
    <property type="match status" value="1"/>
</dbReference>
<dbReference type="CDD" id="cd06171">
    <property type="entry name" value="Sigma70_r4"/>
    <property type="match status" value="1"/>
</dbReference>
<feature type="domain" description="RNA polymerase sigma-70 region 4" evidence="8">
    <location>
        <begin position="221"/>
        <end position="267"/>
    </location>
</feature>
<dbReference type="GO" id="GO:0003677">
    <property type="term" value="F:DNA binding"/>
    <property type="evidence" value="ECO:0007669"/>
    <property type="project" value="UniProtKB-KW"/>
</dbReference>
<dbReference type="InterPro" id="IPR007624">
    <property type="entry name" value="RNA_pol_sigma70_r3"/>
</dbReference>
<accession>A0A7V0I9N2</accession>
<comment type="caution">
    <text evidence="9">The sequence shown here is derived from an EMBL/GenBank/DDBJ whole genome shotgun (WGS) entry which is preliminary data.</text>
</comment>
<evidence type="ECO:0000256" key="2">
    <source>
        <dbReference type="ARBA" id="ARBA00023082"/>
    </source>
</evidence>
<dbReference type="SUPFAM" id="SSF88946">
    <property type="entry name" value="Sigma2 domain of RNA polymerase sigma factors"/>
    <property type="match status" value="1"/>
</dbReference>
<keyword evidence="2" id="KW-0731">Sigma factor</keyword>
<dbReference type="SUPFAM" id="SSF88659">
    <property type="entry name" value="Sigma3 and sigma4 domains of RNA polymerase sigma factors"/>
    <property type="match status" value="2"/>
</dbReference>
<dbReference type="Pfam" id="PF04542">
    <property type="entry name" value="Sigma70_r2"/>
    <property type="match status" value="1"/>
</dbReference>
<dbReference type="AlphaFoldDB" id="A0A7V0I9N2"/>